<dbReference type="OrthoDB" id="9784988at2"/>
<dbReference type="Pfam" id="PF01327">
    <property type="entry name" value="Pep_deformylase"/>
    <property type="match status" value="1"/>
</dbReference>
<reference evidence="6 7" key="2">
    <citation type="submission" date="2018-03" db="EMBL/GenBank/DDBJ databases">
        <title>The ancient ancestry and fast evolution of plastids.</title>
        <authorList>
            <person name="Moore K.R."/>
            <person name="Magnabosco C."/>
            <person name="Momper L."/>
            <person name="Gold D.A."/>
            <person name="Bosak T."/>
            <person name="Fournier G.P."/>
        </authorList>
    </citation>
    <scope>NUCLEOTIDE SEQUENCE [LARGE SCALE GENOMIC DNA]</scope>
    <source>
        <strain evidence="6 7">CCAP 1448/3</strain>
    </source>
</reference>
<dbReference type="InterPro" id="IPR023635">
    <property type="entry name" value="Peptide_deformylase"/>
</dbReference>
<dbReference type="FunFam" id="3.90.45.10:FF:000003">
    <property type="entry name" value="Peptide deformylase"/>
    <property type="match status" value="1"/>
</dbReference>
<dbReference type="PANTHER" id="PTHR10458:SF22">
    <property type="entry name" value="PEPTIDE DEFORMYLASE"/>
    <property type="match status" value="1"/>
</dbReference>
<keyword evidence="7" id="KW-1185">Reference proteome</keyword>
<dbReference type="NCBIfam" id="TIGR00079">
    <property type="entry name" value="pept_deformyl"/>
    <property type="match status" value="1"/>
</dbReference>
<keyword evidence="4 5" id="KW-0648">Protein biosynthesis</keyword>
<comment type="function">
    <text evidence="5">Removes the formyl group from the N-terminal Met of newly synthesized proteins. Requires at least a dipeptide for an efficient rate of reaction. N-terminal L-methionine is a prerequisite for activity but the enzyme has broad specificity at other positions.</text>
</comment>
<dbReference type="PIRSF" id="PIRSF004749">
    <property type="entry name" value="Pep_def"/>
    <property type="match status" value="1"/>
</dbReference>
<dbReference type="NCBIfam" id="NF001159">
    <property type="entry name" value="PRK00150.1-3"/>
    <property type="match status" value="1"/>
</dbReference>
<gene>
    <name evidence="5 6" type="primary">def</name>
    <name evidence="6" type="ORF">C7B64_16410</name>
</gene>
<name>A0A2T1C0W3_9CYAN</name>
<keyword evidence="3 5" id="KW-0378">Hydrolase</keyword>
<proteinExistence type="inferred from homology"/>
<dbReference type="GO" id="GO:0046872">
    <property type="term" value="F:metal ion binding"/>
    <property type="evidence" value="ECO:0007669"/>
    <property type="project" value="UniProtKB-KW"/>
</dbReference>
<comment type="cofactor">
    <cofactor evidence="5">
        <name>Fe(2+)</name>
        <dbReference type="ChEBI" id="CHEBI:29033"/>
    </cofactor>
    <text evidence="5">Binds 1 Fe(2+) ion.</text>
</comment>
<dbReference type="Gene3D" id="3.90.45.10">
    <property type="entry name" value="Peptide deformylase"/>
    <property type="match status" value="1"/>
</dbReference>
<dbReference type="InterPro" id="IPR036821">
    <property type="entry name" value="Peptide_deformylase_sf"/>
</dbReference>
<feature type="binding site" evidence="5">
    <location>
        <position position="143"/>
    </location>
    <ligand>
        <name>Fe cation</name>
        <dbReference type="ChEBI" id="CHEBI:24875"/>
    </ligand>
</feature>
<sequence>MSEILPISQLGATILRQRAQEISDLRQSDIQQLIGDLIKTVKSAQGVGIAAPQVDRSYRLIVVASRPNSRYPQAPKMRPTAMINPQIIAHSDEIVKGWEGCLSVPGIRGLVPRYQEIEIEYLNRKGLVKTQVFRDFVARICQHEIDHLEGIVFTDRVEIEAEIITEAEYNRSHS</sequence>
<feature type="binding site" evidence="5">
    <location>
        <position position="101"/>
    </location>
    <ligand>
        <name>Fe cation</name>
        <dbReference type="ChEBI" id="CHEBI:24875"/>
    </ligand>
</feature>
<keyword evidence="5" id="KW-0408">Iron</keyword>
<organism evidence="6 7">
    <name type="scientific">Merismopedia glauca CCAP 1448/3</name>
    <dbReference type="NCBI Taxonomy" id="1296344"/>
    <lineage>
        <taxon>Bacteria</taxon>
        <taxon>Bacillati</taxon>
        <taxon>Cyanobacteriota</taxon>
        <taxon>Cyanophyceae</taxon>
        <taxon>Synechococcales</taxon>
        <taxon>Merismopediaceae</taxon>
        <taxon>Merismopedia</taxon>
    </lineage>
</organism>
<dbReference type="RefSeq" id="WP_106289738.1">
    <property type="nucleotide sequence ID" value="NZ_CAWNTC010000115.1"/>
</dbReference>
<dbReference type="SUPFAM" id="SSF56420">
    <property type="entry name" value="Peptide deformylase"/>
    <property type="match status" value="1"/>
</dbReference>
<dbReference type="AlphaFoldDB" id="A0A2T1C0W3"/>
<keyword evidence="2 5" id="KW-0479">Metal-binding</keyword>
<dbReference type="EMBL" id="PVWJ01000087">
    <property type="protein sequence ID" value="PSB01807.1"/>
    <property type="molecule type" value="Genomic_DNA"/>
</dbReference>
<evidence type="ECO:0000256" key="5">
    <source>
        <dbReference type="HAMAP-Rule" id="MF_00163"/>
    </source>
</evidence>
<dbReference type="Proteomes" id="UP000238762">
    <property type="component" value="Unassembled WGS sequence"/>
</dbReference>
<dbReference type="PANTHER" id="PTHR10458">
    <property type="entry name" value="PEPTIDE DEFORMYLASE"/>
    <property type="match status" value="1"/>
</dbReference>
<evidence type="ECO:0000256" key="1">
    <source>
        <dbReference type="ARBA" id="ARBA00010759"/>
    </source>
</evidence>
<dbReference type="PRINTS" id="PR01576">
    <property type="entry name" value="PDEFORMYLASE"/>
</dbReference>
<reference evidence="6 7" key="1">
    <citation type="submission" date="2018-02" db="EMBL/GenBank/DDBJ databases">
        <authorList>
            <person name="Cohen D.B."/>
            <person name="Kent A.D."/>
        </authorList>
    </citation>
    <scope>NUCLEOTIDE SEQUENCE [LARGE SCALE GENOMIC DNA]</scope>
    <source>
        <strain evidence="6 7">CCAP 1448/3</strain>
    </source>
</reference>
<evidence type="ECO:0000313" key="7">
    <source>
        <dbReference type="Proteomes" id="UP000238762"/>
    </source>
</evidence>
<dbReference type="HAMAP" id="MF_00163">
    <property type="entry name" value="Pep_deformylase"/>
    <property type="match status" value="1"/>
</dbReference>
<evidence type="ECO:0000256" key="3">
    <source>
        <dbReference type="ARBA" id="ARBA00022801"/>
    </source>
</evidence>
<accession>A0A2T1C0W3</accession>
<evidence type="ECO:0000256" key="2">
    <source>
        <dbReference type="ARBA" id="ARBA00022723"/>
    </source>
</evidence>
<protein>
    <recommendedName>
        <fullName evidence="5">Peptide deformylase</fullName>
        <shortName evidence="5">PDF</shortName>
        <ecNumber evidence="5">3.5.1.88</ecNumber>
    </recommendedName>
    <alternativeName>
        <fullName evidence="5">Polypeptide deformylase</fullName>
    </alternativeName>
</protein>
<evidence type="ECO:0000313" key="6">
    <source>
        <dbReference type="EMBL" id="PSB01807.1"/>
    </source>
</evidence>
<comment type="similarity">
    <text evidence="1 5">Belongs to the polypeptide deformylase family.</text>
</comment>
<comment type="catalytic activity">
    <reaction evidence="5">
        <text>N-terminal N-formyl-L-methionyl-[peptide] + H2O = N-terminal L-methionyl-[peptide] + formate</text>
        <dbReference type="Rhea" id="RHEA:24420"/>
        <dbReference type="Rhea" id="RHEA-COMP:10639"/>
        <dbReference type="Rhea" id="RHEA-COMP:10640"/>
        <dbReference type="ChEBI" id="CHEBI:15377"/>
        <dbReference type="ChEBI" id="CHEBI:15740"/>
        <dbReference type="ChEBI" id="CHEBI:49298"/>
        <dbReference type="ChEBI" id="CHEBI:64731"/>
        <dbReference type="EC" id="3.5.1.88"/>
    </reaction>
</comment>
<comment type="caution">
    <text evidence="6">The sequence shown here is derived from an EMBL/GenBank/DDBJ whole genome shotgun (WGS) entry which is preliminary data.</text>
</comment>
<evidence type="ECO:0000256" key="4">
    <source>
        <dbReference type="ARBA" id="ARBA00022917"/>
    </source>
</evidence>
<feature type="active site" evidence="5">
    <location>
        <position position="144"/>
    </location>
</feature>
<dbReference type="GO" id="GO:0042586">
    <property type="term" value="F:peptide deformylase activity"/>
    <property type="evidence" value="ECO:0007669"/>
    <property type="project" value="UniProtKB-UniRule"/>
</dbReference>
<dbReference type="CDD" id="cd00487">
    <property type="entry name" value="Pep_deformylase"/>
    <property type="match status" value="1"/>
</dbReference>
<feature type="binding site" evidence="5">
    <location>
        <position position="147"/>
    </location>
    <ligand>
        <name>Fe cation</name>
        <dbReference type="ChEBI" id="CHEBI:24875"/>
    </ligand>
</feature>
<dbReference type="GO" id="GO:0006412">
    <property type="term" value="P:translation"/>
    <property type="evidence" value="ECO:0007669"/>
    <property type="project" value="UniProtKB-UniRule"/>
</dbReference>
<dbReference type="EC" id="3.5.1.88" evidence="5"/>